<gene>
    <name evidence="9" type="primary">yurN</name>
    <name evidence="9" type="ORF">Aple_038910</name>
</gene>
<comment type="caution">
    <text evidence="9">The sequence shown here is derived from an EMBL/GenBank/DDBJ whole genome shotgun (WGS) entry which is preliminary data.</text>
</comment>
<dbReference type="InterPro" id="IPR000515">
    <property type="entry name" value="MetI-like"/>
</dbReference>
<keyword evidence="5 7" id="KW-1133">Transmembrane helix</keyword>
<dbReference type="InterPro" id="IPR050809">
    <property type="entry name" value="UgpAE/MalFG_permease"/>
</dbReference>
<dbReference type="RefSeq" id="WP_155346008.1">
    <property type="nucleotide sequence ID" value="NZ_BAAAHM010000008.1"/>
</dbReference>
<protein>
    <submittedName>
        <fullName evidence="9">Sugar ABC transporter permease</fullName>
    </submittedName>
</protein>
<keyword evidence="6 7" id="KW-0472">Membrane</keyword>
<dbReference type="Gene3D" id="1.10.3720.10">
    <property type="entry name" value="MetI-like"/>
    <property type="match status" value="1"/>
</dbReference>
<feature type="transmembrane region" description="Helical" evidence="7">
    <location>
        <begin position="172"/>
        <end position="196"/>
    </location>
</feature>
<evidence type="ECO:0000256" key="6">
    <source>
        <dbReference type="ARBA" id="ARBA00023136"/>
    </source>
</evidence>
<dbReference type="Proteomes" id="UP000377595">
    <property type="component" value="Unassembled WGS sequence"/>
</dbReference>
<dbReference type="Pfam" id="PF00528">
    <property type="entry name" value="BPD_transp_1"/>
    <property type="match status" value="1"/>
</dbReference>
<evidence type="ECO:0000256" key="7">
    <source>
        <dbReference type="RuleBase" id="RU363032"/>
    </source>
</evidence>
<feature type="transmembrane region" description="Helical" evidence="7">
    <location>
        <begin position="115"/>
        <end position="135"/>
    </location>
</feature>
<evidence type="ECO:0000259" key="8">
    <source>
        <dbReference type="PROSITE" id="PS50928"/>
    </source>
</evidence>
<keyword evidence="3" id="KW-1003">Cell membrane</keyword>
<dbReference type="PROSITE" id="PS50928">
    <property type="entry name" value="ABC_TM1"/>
    <property type="match status" value="1"/>
</dbReference>
<feature type="domain" description="ABC transmembrane type-1" evidence="8">
    <location>
        <begin position="81"/>
        <end position="300"/>
    </location>
</feature>
<feature type="transmembrane region" description="Helical" evidence="7">
    <location>
        <begin position="16"/>
        <end position="39"/>
    </location>
</feature>
<sequence>MAKTTKNAANVQRAPAIVVALFILPAFVLFAAVLLYPMASALGYSLFEWRGGTNLVRFNWFDNFVTLFTEQPYIEQMPRAFLHNVAIFAGTLVLQNSVGLFLAVQLHRLGPVRRLFQVLYTTPYLVSPLVVGYLWTLLLSPTFGPVNAALEAVGLDWLAVSWLGEPATALPVLILVSVWQWIGFPVLLYGAALGAIPPELSDAASVDGASGWRRFRHVTLPLLTPVIGTVSILTFIGSMETFTLPYAFGGATGSPAGATDVLSVLFFRVSFQSGASNALGVSSALATLLFLFILGGALLGRRAIRAQEEKLS</sequence>
<dbReference type="InterPro" id="IPR035906">
    <property type="entry name" value="MetI-like_sf"/>
</dbReference>
<proteinExistence type="inferred from homology"/>
<evidence type="ECO:0000313" key="9">
    <source>
        <dbReference type="EMBL" id="GES20995.1"/>
    </source>
</evidence>
<evidence type="ECO:0000256" key="2">
    <source>
        <dbReference type="ARBA" id="ARBA00022448"/>
    </source>
</evidence>
<evidence type="ECO:0000256" key="3">
    <source>
        <dbReference type="ARBA" id="ARBA00022475"/>
    </source>
</evidence>
<evidence type="ECO:0000256" key="4">
    <source>
        <dbReference type="ARBA" id="ARBA00022692"/>
    </source>
</evidence>
<evidence type="ECO:0000256" key="1">
    <source>
        <dbReference type="ARBA" id="ARBA00004651"/>
    </source>
</evidence>
<accession>A0A5M3XHJ4</accession>
<feature type="transmembrane region" description="Helical" evidence="7">
    <location>
        <begin position="81"/>
        <end position="103"/>
    </location>
</feature>
<feature type="transmembrane region" description="Helical" evidence="7">
    <location>
        <begin position="217"/>
        <end position="236"/>
    </location>
</feature>
<dbReference type="AlphaFoldDB" id="A0A5M3XHJ4"/>
<evidence type="ECO:0000256" key="5">
    <source>
        <dbReference type="ARBA" id="ARBA00022989"/>
    </source>
</evidence>
<name>A0A5M3XHJ4_9ACTN</name>
<dbReference type="OrthoDB" id="34224at2"/>
<reference evidence="9 10" key="1">
    <citation type="submission" date="2019-10" db="EMBL/GenBank/DDBJ databases">
        <title>Whole genome shotgun sequence of Acrocarpospora pleiomorpha NBRC 16267.</title>
        <authorList>
            <person name="Ichikawa N."/>
            <person name="Kimura A."/>
            <person name="Kitahashi Y."/>
            <person name="Komaki H."/>
            <person name="Oguchi A."/>
        </authorList>
    </citation>
    <scope>NUCLEOTIDE SEQUENCE [LARGE SCALE GENOMIC DNA]</scope>
    <source>
        <strain evidence="9 10">NBRC 16267</strain>
    </source>
</reference>
<comment type="subcellular location">
    <subcellularLocation>
        <location evidence="1 7">Cell membrane</location>
        <topology evidence="1 7">Multi-pass membrane protein</topology>
    </subcellularLocation>
</comment>
<organism evidence="9 10">
    <name type="scientific">Acrocarpospora pleiomorpha</name>
    <dbReference type="NCBI Taxonomy" id="90975"/>
    <lineage>
        <taxon>Bacteria</taxon>
        <taxon>Bacillati</taxon>
        <taxon>Actinomycetota</taxon>
        <taxon>Actinomycetes</taxon>
        <taxon>Streptosporangiales</taxon>
        <taxon>Streptosporangiaceae</taxon>
        <taxon>Acrocarpospora</taxon>
    </lineage>
</organism>
<feature type="transmembrane region" description="Helical" evidence="7">
    <location>
        <begin position="278"/>
        <end position="300"/>
    </location>
</feature>
<dbReference type="PANTHER" id="PTHR43227">
    <property type="entry name" value="BLL4140 PROTEIN"/>
    <property type="match status" value="1"/>
</dbReference>
<dbReference type="CDD" id="cd06261">
    <property type="entry name" value="TM_PBP2"/>
    <property type="match status" value="1"/>
</dbReference>
<keyword evidence="2 7" id="KW-0813">Transport</keyword>
<dbReference type="GO" id="GO:0005886">
    <property type="term" value="C:plasma membrane"/>
    <property type="evidence" value="ECO:0007669"/>
    <property type="project" value="UniProtKB-SubCell"/>
</dbReference>
<comment type="similarity">
    <text evidence="7">Belongs to the binding-protein-dependent transport system permease family.</text>
</comment>
<keyword evidence="4 7" id="KW-0812">Transmembrane</keyword>
<dbReference type="GO" id="GO:0055085">
    <property type="term" value="P:transmembrane transport"/>
    <property type="evidence" value="ECO:0007669"/>
    <property type="project" value="InterPro"/>
</dbReference>
<dbReference type="PANTHER" id="PTHR43227:SF8">
    <property type="entry name" value="DIACETYLCHITOBIOSE UPTAKE SYSTEM PERMEASE PROTEIN DASB"/>
    <property type="match status" value="1"/>
</dbReference>
<dbReference type="SUPFAM" id="SSF161098">
    <property type="entry name" value="MetI-like"/>
    <property type="match status" value="1"/>
</dbReference>
<evidence type="ECO:0000313" key="10">
    <source>
        <dbReference type="Proteomes" id="UP000377595"/>
    </source>
</evidence>
<keyword evidence="10" id="KW-1185">Reference proteome</keyword>
<dbReference type="EMBL" id="BLAF01000020">
    <property type="protein sequence ID" value="GES20995.1"/>
    <property type="molecule type" value="Genomic_DNA"/>
</dbReference>